<keyword evidence="6 13" id="KW-0479">Metal-binding</keyword>
<keyword evidence="7" id="KW-0378">Hydrolase</keyword>
<evidence type="ECO:0000256" key="2">
    <source>
        <dbReference type="ARBA" id="ARBA00004496"/>
    </source>
</evidence>
<dbReference type="InterPro" id="IPR003210">
    <property type="entry name" value="Signal_recog_particle_SRP14"/>
</dbReference>
<keyword evidence="16" id="KW-1185">Reference proteome</keyword>
<keyword evidence="5" id="KW-0963">Cytoplasm</keyword>
<evidence type="ECO:0000256" key="10">
    <source>
        <dbReference type="ARBA" id="ARBA00023135"/>
    </source>
</evidence>
<comment type="similarity">
    <text evidence="3">Belongs to the SRP14 family.</text>
</comment>
<comment type="caution">
    <text evidence="15">The sequence shown here is derived from an EMBL/GenBank/DDBJ whole genome shotgun (WGS) entry which is preliminary data.</text>
</comment>
<feature type="binding site" evidence="13">
    <location>
        <position position="429"/>
    </location>
    <ligand>
        <name>Ca(2+)</name>
        <dbReference type="ChEBI" id="CHEBI:29108"/>
    </ligand>
</feature>
<comment type="similarity">
    <text evidence="12">Belongs to the apyrase family.</text>
</comment>
<dbReference type="Proteomes" id="UP000054783">
    <property type="component" value="Unassembled WGS sequence"/>
</dbReference>
<feature type="non-terminal residue" evidence="15">
    <location>
        <position position="1"/>
    </location>
</feature>
<dbReference type="AlphaFoldDB" id="A0A0V0ZL47"/>
<evidence type="ECO:0000256" key="8">
    <source>
        <dbReference type="ARBA" id="ARBA00022837"/>
    </source>
</evidence>
<dbReference type="Pfam" id="PF02290">
    <property type="entry name" value="SRP14"/>
    <property type="match status" value="1"/>
</dbReference>
<dbReference type="GO" id="GO:0030942">
    <property type="term" value="F:endoplasmic reticulum signal peptide binding"/>
    <property type="evidence" value="ECO:0007669"/>
    <property type="project" value="InterPro"/>
</dbReference>
<evidence type="ECO:0000256" key="13">
    <source>
        <dbReference type="PIRSR" id="PIRSR609283-1"/>
    </source>
</evidence>
<evidence type="ECO:0000313" key="16">
    <source>
        <dbReference type="Proteomes" id="UP000054783"/>
    </source>
</evidence>
<dbReference type="GO" id="GO:0004382">
    <property type="term" value="F:GDP phosphatase activity"/>
    <property type="evidence" value="ECO:0007669"/>
    <property type="project" value="TreeGrafter"/>
</dbReference>
<evidence type="ECO:0000256" key="6">
    <source>
        <dbReference type="ARBA" id="ARBA00022723"/>
    </source>
</evidence>
<feature type="binding site" evidence="13">
    <location>
        <position position="559"/>
    </location>
    <ligand>
        <name>Ca(2+)</name>
        <dbReference type="ChEBI" id="CHEBI:29108"/>
    </ligand>
</feature>
<dbReference type="InterPro" id="IPR036258">
    <property type="entry name" value="Apyrase_sf"/>
</dbReference>
<organism evidence="15 16">
    <name type="scientific">Trichinella patagoniensis</name>
    <dbReference type="NCBI Taxonomy" id="990121"/>
    <lineage>
        <taxon>Eukaryota</taxon>
        <taxon>Metazoa</taxon>
        <taxon>Ecdysozoa</taxon>
        <taxon>Nematoda</taxon>
        <taxon>Enoplea</taxon>
        <taxon>Dorylaimia</taxon>
        <taxon>Trichinellida</taxon>
        <taxon>Trichinellidae</taxon>
        <taxon>Trichinella</taxon>
    </lineage>
</organism>
<dbReference type="OrthoDB" id="25028at2759"/>
<dbReference type="PANTHER" id="PTHR13023:SF3">
    <property type="entry name" value="SOLUBLE CALCIUM-ACTIVATED NUCLEOTIDASE 1"/>
    <property type="match status" value="1"/>
</dbReference>
<evidence type="ECO:0000256" key="4">
    <source>
        <dbReference type="ARBA" id="ARBA00017926"/>
    </source>
</evidence>
<evidence type="ECO:0000256" key="9">
    <source>
        <dbReference type="ARBA" id="ARBA00022884"/>
    </source>
</evidence>
<keyword evidence="14" id="KW-0472">Membrane</keyword>
<dbReference type="GO" id="GO:0006614">
    <property type="term" value="P:SRP-dependent cotranslational protein targeting to membrane"/>
    <property type="evidence" value="ECO:0007669"/>
    <property type="project" value="InterPro"/>
</dbReference>
<evidence type="ECO:0000313" key="15">
    <source>
        <dbReference type="EMBL" id="KRY13115.1"/>
    </source>
</evidence>
<dbReference type="InterPro" id="IPR009018">
    <property type="entry name" value="Signal_recog_particle_SRP9/14"/>
</dbReference>
<evidence type="ECO:0000256" key="14">
    <source>
        <dbReference type="SAM" id="Phobius"/>
    </source>
</evidence>
<feature type="binding site" evidence="13">
    <location>
        <position position="382"/>
    </location>
    <ligand>
        <name>Ca(2+)</name>
        <dbReference type="ChEBI" id="CHEBI:29108"/>
    </ligand>
</feature>
<accession>A0A0V0ZL47</accession>
<dbReference type="EMBL" id="JYDQ01000147">
    <property type="protein sequence ID" value="KRY13115.1"/>
    <property type="molecule type" value="Genomic_DNA"/>
</dbReference>
<feature type="binding site" evidence="13">
    <location>
        <position position="498"/>
    </location>
    <ligand>
        <name>Ca(2+)</name>
        <dbReference type="ChEBI" id="CHEBI:29108"/>
    </ligand>
</feature>
<gene>
    <name evidence="15" type="primary">Cant1</name>
    <name evidence="15" type="ORF">T12_609</name>
</gene>
<comment type="cofactor">
    <cofactor evidence="1 13">
        <name>Ca(2+)</name>
        <dbReference type="ChEBI" id="CHEBI:29108"/>
    </cofactor>
</comment>
<feature type="binding site" evidence="13">
    <location>
        <position position="611"/>
    </location>
    <ligand>
        <name>Ca(2+)</name>
        <dbReference type="ChEBI" id="CHEBI:29108"/>
    </ligand>
</feature>
<evidence type="ECO:0000256" key="1">
    <source>
        <dbReference type="ARBA" id="ARBA00001913"/>
    </source>
</evidence>
<proteinExistence type="inferred from homology"/>
<dbReference type="GO" id="GO:0005509">
    <property type="term" value="F:calcium ion binding"/>
    <property type="evidence" value="ECO:0007669"/>
    <property type="project" value="InterPro"/>
</dbReference>
<comment type="subcellular location">
    <subcellularLocation>
        <location evidence="2">Cytoplasm</location>
    </subcellularLocation>
</comment>
<evidence type="ECO:0000256" key="12">
    <source>
        <dbReference type="ARBA" id="ARBA00025738"/>
    </source>
</evidence>
<dbReference type="InterPro" id="IPR009283">
    <property type="entry name" value="Apyrase"/>
</dbReference>
<dbReference type="PANTHER" id="PTHR13023">
    <property type="entry name" value="APYRASE"/>
    <property type="match status" value="1"/>
</dbReference>
<keyword evidence="10" id="KW-0733">Signal recognition particle</keyword>
<evidence type="ECO:0000256" key="11">
    <source>
        <dbReference type="ARBA" id="ARBA00023274"/>
    </source>
</evidence>
<keyword evidence="14" id="KW-0812">Transmembrane</keyword>
<dbReference type="Gene3D" id="2.120.10.100">
    <property type="entry name" value="Apyrase"/>
    <property type="match status" value="1"/>
</dbReference>
<dbReference type="Pfam" id="PF06079">
    <property type="entry name" value="Apyrase"/>
    <property type="match status" value="1"/>
</dbReference>
<dbReference type="GO" id="GO:0045134">
    <property type="term" value="F:UDP phosphatase activity"/>
    <property type="evidence" value="ECO:0007669"/>
    <property type="project" value="TreeGrafter"/>
</dbReference>
<dbReference type="SUPFAM" id="SSF101887">
    <property type="entry name" value="Apyrase"/>
    <property type="match status" value="1"/>
</dbReference>
<evidence type="ECO:0000256" key="5">
    <source>
        <dbReference type="ARBA" id="ARBA00022490"/>
    </source>
</evidence>
<dbReference type="STRING" id="990121.A0A0V0ZL47"/>
<protein>
    <recommendedName>
        <fullName evidence="4">Signal recognition particle 14 kDa protein</fullName>
    </recommendedName>
</protein>
<name>A0A0V0ZL47_9BILA</name>
<keyword evidence="11" id="KW-0687">Ribonucleoprotein</keyword>
<feature type="binding site" evidence="13">
    <location>
        <position position="381"/>
    </location>
    <ligand>
        <name>Ca(2+)</name>
        <dbReference type="ChEBI" id="CHEBI:29108"/>
    </ligand>
</feature>
<reference evidence="15 16" key="1">
    <citation type="submission" date="2015-01" db="EMBL/GenBank/DDBJ databases">
        <title>Evolution of Trichinella species and genotypes.</title>
        <authorList>
            <person name="Korhonen P.K."/>
            <person name="Edoardo P."/>
            <person name="Giuseppe L.R."/>
            <person name="Gasser R.B."/>
        </authorList>
    </citation>
    <scope>NUCLEOTIDE SEQUENCE [LARGE SCALE GENOMIC DNA]</scope>
    <source>
        <strain evidence="15">ISS2496</strain>
    </source>
</reference>
<dbReference type="GO" id="GO:0005786">
    <property type="term" value="C:signal recognition particle, endoplasmic reticulum targeting"/>
    <property type="evidence" value="ECO:0007669"/>
    <property type="project" value="UniProtKB-KW"/>
</dbReference>
<dbReference type="FunFam" id="2.120.10.100:FF:000001">
    <property type="entry name" value="Soluble calcium-activated nucleotidase 1"/>
    <property type="match status" value="1"/>
</dbReference>
<sequence length="617" mass="70956">LYLKVVTSSTLLIMTLLENDAFLTELAKLYVKSRAGGNVVITMKRCKYSKLIPANVCNDGAVKPRTSATKNQENIDYKCFFRAKYRNEKISTACDHILTLSNALVNQKDVNRFQLALFNVLKSKMDALKKRHFPAKSGARLYFPVSDNSSCQKLRKFMLYILSEDAAFKTKAVSYRLEKEIFLELSYFRATFCEMHIYCQSGADLHFVQFLDVEEQSYKVIEADDAEIILNKMITESSNHTIRKVHKEKVHKVSFLKATLFWFRSACWYTFVVFLAVVISVPLTDFLQYCMLNDVFFFFRDKSVCEVGNAKTDEPITNYTIVLVADLDHNSKASDKVWISYLQLGRFSLASDCHCVQVEWDPVRKELKGGMAQEGRAMELSDLARFQGQLITVDDRTGILYKIVNFTLPIPWLLLADGDGEQPKGFKAEWMTVKNDMLYVGGIGKEWTSVGGEYMNDNPMWIKIIDSESRVRHIFWKDIYIKLRAAVGIEYPGYMIHESVQWSQQWKRWFFLPRRASPLPYSEKEDERRAANVLLQASENFEHISATYLGEPSETRGFSAFQFIPKTLDKLIVAVKSEEIDGKVTSFLTIFDTNGVIILNDTEIPGHVKYEGIEFIF</sequence>
<keyword evidence="8 13" id="KW-0106">Calcium</keyword>
<feature type="transmembrane region" description="Helical" evidence="14">
    <location>
        <begin position="261"/>
        <end position="283"/>
    </location>
</feature>
<keyword evidence="9" id="KW-0694">RNA-binding</keyword>
<dbReference type="Gene3D" id="3.30.720.10">
    <property type="entry name" value="Signal recognition particle alu RNA binding heterodimer, srp9/1"/>
    <property type="match status" value="1"/>
</dbReference>
<evidence type="ECO:0000256" key="3">
    <source>
        <dbReference type="ARBA" id="ARBA00010349"/>
    </source>
</evidence>
<dbReference type="SUPFAM" id="SSF54762">
    <property type="entry name" value="Signal recognition particle alu RNA binding heterodimer, SRP9/14"/>
    <property type="match status" value="1"/>
</dbReference>
<evidence type="ECO:0000256" key="7">
    <source>
        <dbReference type="ARBA" id="ARBA00022801"/>
    </source>
</evidence>
<keyword evidence="14" id="KW-1133">Transmembrane helix</keyword>
<dbReference type="GO" id="GO:0008312">
    <property type="term" value="F:7S RNA binding"/>
    <property type="evidence" value="ECO:0007669"/>
    <property type="project" value="InterPro"/>
</dbReference>
<dbReference type="GO" id="GO:0030166">
    <property type="term" value="P:proteoglycan biosynthetic process"/>
    <property type="evidence" value="ECO:0007669"/>
    <property type="project" value="TreeGrafter"/>
</dbReference>